<proteinExistence type="predicted"/>
<reference evidence="1" key="1">
    <citation type="journal article" date="2014" name="Front. Microbiol.">
        <title>High frequency of phylogenetically diverse reductive dehalogenase-homologous genes in deep subseafloor sedimentary metagenomes.</title>
        <authorList>
            <person name="Kawai M."/>
            <person name="Futagami T."/>
            <person name="Toyoda A."/>
            <person name="Takaki Y."/>
            <person name="Nishi S."/>
            <person name="Hori S."/>
            <person name="Arai W."/>
            <person name="Tsubouchi T."/>
            <person name="Morono Y."/>
            <person name="Uchiyama I."/>
            <person name="Ito T."/>
            <person name="Fujiyama A."/>
            <person name="Inagaki F."/>
            <person name="Takami H."/>
        </authorList>
    </citation>
    <scope>NUCLEOTIDE SEQUENCE</scope>
    <source>
        <strain evidence="1">Expedition CK06-06</strain>
    </source>
</reference>
<accession>X1P364</accession>
<gene>
    <name evidence="1" type="ORF">S06H3_64160</name>
</gene>
<comment type="caution">
    <text evidence="1">The sequence shown here is derived from an EMBL/GenBank/DDBJ whole genome shotgun (WGS) entry which is preliminary data.</text>
</comment>
<dbReference type="AlphaFoldDB" id="X1P364"/>
<organism evidence="1">
    <name type="scientific">marine sediment metagenome</name>
    <dbReference type="NCBI Taxonomy" id="412755"/>
    <lineage>
        <taxon>unclassified sequences</taxon>
        <taxon>metagenomes</taxon>
        <taxon>ecological metagenomes</taxon>
    </lineage>
</organism>
<feature type="non-terminal residue" evidence="1">
    <location>
        <position position="1"/>
    </location>
</feature>
<protein>
    <submittedName>
        <fullName evidence="1">Uncharacterized protein</fullName>
    </submittedName>
</protein>
<dbReference type="EMBL" id="BARV01042766">
    <property type="protein sequence ID" value="GAI50757.1"/>
    <property type="molecule type" value="Genomic_DNA"/>
</dbReference>
<sequence length="95" mass="10246">CAIVPPMNIVPIGSNNAASSTHLGNFLRKMQATIPTTIAPEIPPWKACTVPMPSENRNIAIPKAETHEKAKPIKTPVMALTKWANGLILVPNNKK</sequence>
<evidence type="ECO:0000313" key="1">
    <source>
        <dbReference type="EMBL" id="GAI50757.1"/>
    </source>
</evidence>
<name>X1P364_9ZZZZ</name>